<organism evidence="20 21">
    <name type="scientific">Algicella marina</name>
    <dbReference type="NCBI Taxonomy" id="2683284"/>
    <lineage>
        <taxon>Bacteria</taxon>
        <taxon>Pseudomonadati</taxon>
        <taxon>Pseudomonadota</taxon>
        <taxon>Alphaproteobacteria</taxon>
        <taxon>Rhodobacterales</taxon>
        <taxon>Paracoccaceae</taxon>
        <taxon>Algicella</taxon>
    </lineage>
</organism>
<keyword evidence="13 19" id="KW-0472">Membrane</keyword>
<evidence type="ECO:0000256" key="14">
    <source>
        <dbReference type="ARBA" id="ARBA00025228"/>
    </source>
</evidence>
<keyword evidence="8 19" id="KW-0169">Cobalamin biosynthesis</keyword>
<evidence type="ECO:0000256" key="18">
    <source>
        <dbReference type="ARBA" id="ARBA00049504"/>
    </source>
</evidence>
<sequence length="257" mass="25881">MPASAAPTSVARRELAALLLAFQFLTRLPVPGAWSPAAMAAAPRWFPAVGALLGAFGAAVILAATPLFGPLVAVLLALGWLALITGGLHEDGLADMADGLGGGGTRDRALEIMRDSRIGSYGALTLLFTVALTAATLAAMPTAGLAATALLLAQSASRFSAVLAMATSAYQRSEGAGAATARPIGPLPLTFAAITGLAPALLLPLHLWAGALIGLAAAHIGTRALYQRRLGGYTGDCLGALQQISQLGLLLGVLAWS</sequence>
<protein>
    <recommendedName>
        <fullName evidence="6 19">Adenosylcobinamide-GDP ribazoletransferase</fullName>
        <ecNumber evidence="5 19">2.7.8.26</ecNumber>
    </recommendedName>
    <alternativeName>
        <fullName evidence="16 19">Cobalamin synthase</fullName>
    </alternativeName>
    <alternativeName>
        <fullName evidence="15 19">Cobalamin-5'-phosphate synthase</fullName>
    </alternativeName>
</protein>
<comment type="caution">
    <text evidence="19">Lacks conserved residue(s) required for the propagation of feature annotation.</text>
</comment>
<accession>A0A6P1SY97</accession>
<evidence type="ECO:0000256" key="15">
    <source>
        <dbReference type="ARBA" id="ARBA00032605"/>
    </source>
</evidence>
<evidence type="ECO:0000256" key="11">
    <source>
        <dbReference type="ARBA" id="ARBA00022842"/>
    </source>
</evidence>
<name>A0A6P1SY97_9RHOB</name>
<evidence type="ECO:0000256" key="16">
    <source>
        <dbReference type="ARBA" id="ARBA00032853"/>
    </source>
</evidence>
<evidence type="ECO:0000256" key="8">
    <source>
        <dbReference type="ARBA" id="ARBA00022573"/>
    </source>
</evidence>
<comment type="function">
    <text evidence="14 19">Joins adenosylcobinamide-GDP and alpha-ribazole to generate adenosylcobalamin (Ado-cobalamin). Also synthesizes adenosylcobalamin 5'-phosphate from adenosylcobinamide-GDP and alpha-ribazole 5'-phosphate.</text>
</comment>
<comment type="pathway">
    <text evidence="3 19">Cofactor biosynthesis; adenosylcobalamin biosynthesis; adenosylcobalamin from cob(II)yrinate a,c-diamide: step 7/7.</text>
</comment>
<evidence type="ECO:0000256" key="1">
    <source>
        <dbReference type="ARBA" id="ARBA00001946"/>
    </source>
</evidence>
<feature type="transmembrane region" description="Helical" evidence="19">
    <location>
        <begin position="50"/>
        <end position="83"/>
    </location>
</feature>
<feature type="transmembrane region" description="Helical" evidence="19">
    <location>
        <begin position="118"/>
        <end position="139"/>
    </location>
</feature>
<dbReference type="EC" id="2.7.8.26" evidence="5 19"/>
<evidence type="ECO:0000256" key="5">
    <source>
        <dbReference type="ARBA" id="ARBA00013200"/>
    </source>
</evidence>
<dbReference type="Pfam" id="PF02654">
    <property type="entry name" value="CobS"/>
    <property type="match status" value="1"/>
</dbReference>
<proteinExistence type="inferred from homology"/>
<evidence type="ECO:0000256" key="17">
    <source>
        <dbReference type="ARBA" id="ARBA00048623"/>
    </source>
</evidence>
<evidence type="ECO:0000256" key="6">
    <source>
        <dbReference type="ARBA" id="ARBA00015850"/>
    </source>
</evidence>
<evidence type="ECO:0000256" key="3">
    <source>
        <dbReference type="ARBA" id="ARBA00004663"/>
    </source>
</evidence>
<comment type="cofactor">
    <cofactor evidence="1 19">
        <name>Mg(2+)</name>
        <dbReference type="ChEBI" id="CHEBI:18420"/>
    </cofactor>
</comment>
<evidence type="ECO:0000313" key="20">
    <source>
        <dbReference type="EMBL" id="QHQ33969.1"/>
    </source>
</evidence>
<keyword evidence="12 19" id="KW-1133">Transmembrane helix</keyword>
<keyword evidence="9 19" id="KW-0808">Transferase</keyword>
<gene>
    <name evidence="19 20" type="primary">cobS</name>
    <name evidence="20" type="ORF">GO499_01615</name>
</gene>
<dbReference type="GO" id="GO:0005886">
    <property type="term" value="C:plasma membrane"/>
    <property type="evidence" value="ECO:0007669"/>
    <property type="project" value="UniProtKB-SubCell"/>
</dbReference>
<evidence type="ECO:0000256" key="19">
    <source>
        <dbReference type="HAMAP-Rule" id="MF_00719"/>
    </source>
</evidence>
<evidence type="ECO:0000256" key="12">
    <source>
        <dbReference type="ARBA" id="ARBA00022989"/>
    </source>
</evidence>
<dbReference type="KEGG" id="amaq:GO499_01615"/>
<dbReference type="Proteomes" id="UP000464495">
    <property type="component" value="Chromosome"/>
</dbReference>
<reference evidence="20 21" key="1">
    <citation type="submission" date="2019-12" db="EMBL/GenBank/DDBJ databases">
        <title>Complete genome sequence of Algicella marina strain 9Alg 56(T) isolated from the red alga Tichocarpus crinitus.</title>
        <authorList>
            <person name="Kim S.-G."/>
            <person name="Nedashkovskaya O.I."/>
        </authorList>
    </citation>
    <scope>NUCLEOTIDE SEQUENCE [LARGE SCALE GENOMIC DNA]</scope>
    <source>
        <strain evidence="20 21">9Alg 56</strain>
    </source>
</reference>
<evidence type="ECO:0000256" key="9">
    <source>
        <dbReference type="ARBA" id="ARBA00022679"/>
    </source>
</evidence>
<evidence type="ECO:0000313" key="21">
    <source>
        <dbReference type="Proteomes" id="UP000464495"/>
    </source>
</evidence>
<dbReference type="GO" id="GO:0008818">
    <property type="term" value="F:cobalamin 5'-phosphate synthase activity"/>
    <property type="evidence" value="ECO:0007669"/>
    <property type="project" value="UniProtKB-UniRule"/>
</dbReference>
<evidence type="ECO:0000256" key="4">
    <source>
        <dbReference type="ARBA" id="ARBA00010561"/>
    </source>
</evidence>
<comment type="subcellular location">
    <subcellularLocation>
        <location evidence="2 19">Cell membrane</location>
        <topology evidence="2 19">Multi-pass membrane protein</topology>
    </subcellularLocation>
</comment>
<evidence type="ECO:0000256" key="2">
    <source>
        <dbReference type="ARBA" id="ARBA00004651"/>
    </source>
</evidence>
<dbReference type="PANTHER" id="PTHR34148">
    <property type="entry name" value="ADENOSYLCOBINAMIDE-GDP RIBAZOLETRANSFERASE"/>
    <property type="match status" value="1"/>
</dbReference>
<comment type="catalytic activity">
    <reaction evidence="18 19">
        <text>alpha-ribazole 5'-phosphate + adenosylcob(III)inamide-GDP = adenosylcob(III)alamin 5'-phosphate + GMP + H(+)</text>
        <dbReference type="Rhea" id="RHEA:23560"/>
        <dbReference type="ChEBI" id="CHEBI:15378"/>
        <dbReference type="ChEBI" id="CHEBI:57918"/>
        <dbReference type="ChEBI" id="CHEBI:58115"/>
        <dbReference type="ChEBI" id="CHEBI:60487"/>
        <dbReference type="ChEBI" id="CHEBI:60493"/>
        <dbReference type="EC" id="2.7.8.26"/>
    </reaction>
</comment>
<evidence type="ECO:0000256" key="7">
    <source>
        <dbReference type="ARBA" id="ARBA00022475"/>
    </source>
</evidence>
<evidence type="ECO:0000256" key="10">
    <source>
        <dbReference type="ARBA" id="ARBA00022692"/>
    </source>
</evidence>
<dbReference type="AlphaFoldDB" id="A0A6P1SY97"/>
<keyword evidence="11 19" id="KW-0460">Magnesium</keyword>
<dbReference type="NCBIfam" id="TIGR00317">
    <property type="entry name" value="cobS"/>
    <property type="match status" value="1"/>
</dbReference>
<evidence type="ECO:0000256" key="13">
    <source>
        <dbReference type="ARBA" id="ARBA00023136"/>
    </source>
</evidence>
<keyword evidence="21" id="KW-1185">Reference proteome</keyword>
<dbReference type="EMBL" id="CP046620">
    <property type="protein sequence ID" value="QHQ33969.1"/>
    <property type="molecule type" value="Genomic_DNA"/>
</dbReference>
<keyword evidence="7 19" id="KW-1003">Cell membrane</keyword>
<dbReference type="GO" id="GO:0009236">
    <property type="term" value="P:cobalamin biosynthetic process"/>
    <property type="evidence" value="ECO:0007669"/>
    <property type="project" value="UniProtKB-UniRule"/>
</dbReference>
<dbReference type="PANTHER" id="PTHR34148:SF1">
    <property type="entry name" value="ADENOSYLCOBINAMIDE-GDP RIBAZOLETRANSFERASE"/>
    <property type="match status" value="1"/>
</dbReference>
<comment type="similarity">
    <text evidence="4 19">Belongs to the CobS family.</text>
</comment>
<comment type="catalytic activity">
    <reaction evidence="17 19">
        <text>alpha-ribazole + adenosylcob(III)inamide-GDP = adenosylcob(III)alamin + GMP + H(+)</text>
        <dbReference type="Rhea" id="RHEA:16049"/>
        <dbReference type="ChEBI" id="CHEBI:10329"/>
        <dbReference type="ChEBI" id="CHEBI:15378"/>
        <dbReference type="ChEBI" id="CHEBI:18408"/>
        <dbReference type="ChEBI" id="CHEBI:58115"/>
        <dbReference type="ChEBI" id="CHEBI:60487"/>
        <dbReference type="EC" id="2.7.8.26"/>
    </reaction>
</comment>
<dbReference type="InterPro" id="IPR003805">
    <property type="entry name" value="CobS"/>
</dbReference>
<keyword evidence="10 19" id="KW-0812">Transmembrane</keyword>
<dbReference type="GO" id="GO:0051073">
    <property type="term" value="F:adenosylcobinamide-GDP ribazoletransferase activity"/>
    <property type="evidence" value="ECO:0007669"/>
    <property type="project" value="UniProtKB-UniRule"/>
</dbReference>
<dbReference type="UniPathway" id="UPA00148">
    <property type="reaction ID" value="UER00238"/>
</dbReference>
<dbReference type="HAMAP" id="MF_00719">
    <property type="entry name" value="CobS"/>
    <property type="match status" value="1"/>
</dbReference>